<accession>A0AAF0Y7C1</accession>
<dbReference type="PANTHER" id="PTHR43431">
    <property type="entry name" value="OXIDOREDUCTASE, SHORT CHAIN DEHYDROGENASE/REDUCTASE FAMILY (AFU_ORTHOLOGUE AFUA_5G14000)"/>
    <property type="match status" value="1"/>
</dbReference>
<name>A0AAF0Y7C1_9TREE</name>
<keyword evidence="2" id="KW-1185">Reference proteome</keyword>
<evidence type="ECO:0008006" key="3">
    <source>
        <dbReference type="Google" id="ProtNLM"/>
    </source>
</evidence>
<dbReference type="RefSeq" id="XP_062626749.1">
    <property type="nucleotide sequence ID" value="XM_062770765.1"/>
</dbReference>
<dbReference type="Pfam" id="PF00106">
    <property type="entry name" value="adh_short"/>
    <property type="match status" value="1"/>
</dbReference>
<dbReference type="InterPro" id="IPR002347">
    <property type="entry name" value="SDR_fam"/>
</dbReference>
<dbReference type="AlphaFoldDB" id="A0AAF0Y7C1"/>
<evidence type="ECO:0000313" key="2">
    <source>
        <dbReference type="Proteomes" id="UP000827549"/>
    </source>
</evidence>
<dbReference type="Gene3D" id="3.40.50.720">
    <property type="entry name" value="NAD(P)-binding Rossmann-like Domain"/>
    <property type="match status" value="1"/>
</dbReference>
<dbReference type="PANTHER" id="PTHR43431:SF7">
    <property type="entry name" value="OXIDOREDUCTASE, SHORT CHAIN DEHYDROGENASE_REDUCTASE FAMILY (AFU_ORTHOLOGUE AFUA_5G14000)"/>
    <property type="match status" value="1"/>
</dbReference>
<dbReference type="SUPFAM" id="SSF51735">
    <property type="entry name" value="NAD(P)-binding Rossmann-fold domains"/>
    <property type="match status" value="1"/>
</dbReference>
<gene>
    <name evidence="1" type="ORF">LOC62_03G004234</name>
</gene>
<reference evidence="1" key="1">
    <citation type="submission" date="2023-10" db="EMBL/GenBank/DDBJ databases">
        <authorList>
            <person name="Noh H."/>
        </authorList>
    </citation>
    <scope>NUCLEOTIDE SEQUENCE</scope>
    <source>
        <strain evidence="1">DUCC4014</strain>
    </source>
</reference>
<dbReference type="Proteomes" id="UP000827549">
    <property type="component" value="Chromosome 3"/>
</dbReference>
<proteinExistence type="predicted"/>
<sequence length="249" mass="26261">MAASASRIAIVFGAGPGTGAAIVRALAQTHSVLLLSRSLPGSLPRLKLDDLPADKIHAAGFDGTPASLDAAIAAARSKWPSAKVAVGVANANSPWSPGPFLDKTHADLKDTLDSFIATWDFAQAFIRAWQADYPTAPSATEWGTLIVTGATMSLRGSANFSAMAPGAWSRRALTQSLAREFGPKGLHVAHAIIDGVILTERTKVIAGQPTEDGTRLLPEDIAAAYVGLVNQRPSAWTAELDLRPYKEKW</sequence>
<dbReference type="GeneID" id="87807473"/>
<dbReference type="EMBL" id="CP086716">
    <property type="protein sequence ID" value="WOO80717.1"/>
    <property type="molecule type" value="Genomic_DNA"/>
</dbReference>
<evidence type="ECO:0000313" key="1">
    <source>
        <dbReference type="EMBL" id="WOO80717.1"/>
    </source>
</evidence>
<dbReference type="InterPro" id="IPR036291">
    <property type="entry name" value="NAD(P)-bd_dom_sf"/>
</dbReference>
<organism evidence="1 2">
    <name type="scientific">Vanrija pseudolonga</name>
    <dbReference type="NCBI Taxonomy" id="143232"/>
    <lineage>
        <taxon>Eukaryota</taxon>
        <taxon>Fungi</taxon>
        <taxon>Dikarya</taxon>
        <taxon>Basidiomycota</taxon>
        <taxon>Agaricomycotina</taxon>
        <taxon>Tremellomycetes</taxon>
        <taxon>Trichosporonales</taxon>
        <taxon>Trichosporonaceae</taxon>
        <taxon>Vanrija</taxon>
    </lineage>
</organism>
<protein>
    <recommendedName>
        <fullName evidence="3">NAD(P)-binding protein</fullName>
    </recommendedName>
</protein>